<dbReference type="STRING" id="1198029.A0A1U7LVA0"/>
<keyword evidence="4" id="KW-0804">Transcription</keyword>
<dbReference type="InterPro" id="IPR037525">
    <property type="entry name" value="Velvet_dom"/>
</dbReference>
<keyword evidence="9" id="KW-1185">Reference proteome</keyword>
<dbReference type="Gene3D" id="2.60.40.3960">
    <property type="entry name" value="Velvet domain"/>
    <property type="match status" value="1"/>
</dbReference>
<name>A0A1U7LVA0_NEOID</name>
<evidence type="ECO:0000256" key="2">
    <source>
        <dbReference type="ARBA" id="ARBA00022969"/>
    </source>
</evidence>
<accession>A0A1U7LVA0</accession>
<dbReference type="PANTHER" id="PTHR33572:SF18">
    <property type="entry name" value="SPORE DEVELOPMENT REGULATOR VOSA"/>
    <property type="match status" value="1"/>
</dbReference>
<evidence type="ECO:0000256" key="3">
    <source>
        <dbReference type="ARBA" id="ARBA00023015"/>
    </source>
</evidence>
<dbReference type="Proteomes" id="UP000186594">
    <property type="component" value="Unassembled WGS sequence"/>
</dbReference>
<dbReference type="PROSITE" id="PS51821">
    <property type="entry name" value="VELVET"/>
    <property type="match status" value="1"/>
</dbReference>
<dbReference type="InterPro" id="IPR021740">
    <property type="entry name" value="Velvet"/>
</dbReference>
<evidence type="ECO:0000256" key="1">
    <source>
        <dbReference type="ARBA" id="ARBA00004123"/>
    </source>
</evidence>
<dbReference type="OMA" id="APLPRMN"/>
<dbReference type="PANTHER" id="PTHR33572">
    <property type="entry name" value="SPORE DEVELOPMENT REGULATOR VOSA"/>
    <property type="match status" value="1"/>
</dbReference>
<sequence length="433" mass="48480">HPSPLIHHPPLLSSTSSHPPSTSSLIHSPPWLGLRMNSYNFVRPDPVRAPDKRPAYDLAIRQQPERARVCTVKERERRPVDPPPIVQLKVADGSDFAQNYLQSPYFFMCANLVNAEDGTPHPVPSCQSLAGTIVSSLHRLKDVDNSDGGFFIFGDVSIKIEGQFRLSFSLFEVVNNEVIHVQSVVSQPFTVYSAKNFPGMSESTFLSRSFSDQGVRFLRIRKSDSRFPRRRIEAPDLPPEDAAHSQITRSLPSYNSSPVMRHTRHPSNFEYHPYSRSRLAPPNPPVYLQPSPAYPDPTRPPPYAAHLPGPAYHHYPDPYRAQIPPMPVAYAPYPAYPPPYALPPQPFYSPSQYYHPPHLPRSPRHYYPLPPGPTTARAVLPAHPCSPILPRPGSREQLKFPPIELPPLQFTEGAVAGGGTFPSRKGPEDPLQR</sequence>
<evidence type="ECO:0000313" key="8">
    <source>
        <dbReference type="EMBL" id="OLL26600.1"/>
    </source>
</evidence>
<protein>
    <recommendedName>
        <fullName evidence="7">Velvet domain-containing protein</fullName>
    </recommendedName>
</protein>
<feature type="domain" description="Velvet" evidence="7">
    <location>
        <begin position="51"/>
        <end position="220"/>
    </location>
</feature>
<comment type="subcellular location">
    <subcellularLocation>
        <location evidence="1">Nucleus</location>
    </subcellularLocation>
</comment>
<dbReference type="InterPro" id="IPR038491">
    <property type="entry name" value="Velvet_dom_sf"/>
</dbReference>
<keyword evidence="3" id="KW-0805">Transcription regulation</keyword>
<dbReference type="Pfam" id="PF11754">
    <property type="entry name" value="Velvet"/>
    <property type="match status" value="2"/>
</dbReference>
<dbReference type="GO" id="GO:0030435">
    <property type="term" value="P:sporulation resulting in formation of a cellular spore"/>
    <property type="evidence" value="ECO:0007669"/>
    <property type="project" value="UniProtKB-KW"/>
</dbReference>
<feature type="region of interest" description="Disordered" evidence="6">
    <location>
        <begin position="410"/>
        <end position="433"/>
    </location>
</feature>
<keyword evidence="5" id="KW-0539">Nucleus</keyword>
<organism evidence="8 9">
    <name type="scientific">Neolecta irregularis (strain DAH-3)</name>
    <dbReference type="NCBI Taxonomy" id="1198029"/>
    <lineage>
        <taxon>Eukaryota</taxon>
        <taxon>Fungi</taxon>
        <taxon>Dikarya</taxon>
        <taxon>Ascomycota</taxon>
        <taxon>Taphrinomycotina</taxon>
        <taxon>Neolectales</taxon>
        <taxon>Neolectaceae</taxon>
        <taxon>Neolecta</taxon>
    </lineage>
</organism>
<evidence type="ECO:0000256" key="6">
    <source>
        <dbReference type="SAM" id="MobiDB-lite"/>
    </source>
</evidence>
<reference evidence="8 9" key="1">
    <citation type="submission" date="2016-04" db="EMBL/GenBank/DDBJ databases">
        <title>Evolutionary innovation and constraint leading to complex multicellularity in the Ascomycota.</title>
        <authorList>
            <person name="Cisse O."/>
            <person name="Nguyen A."/>
            <person name="Hewitt D.A."/>
            <person name="Jedd G."/>
            <person name="Stajich J.E."/>
        </authorList>
    </citation>
    <scope>NUCLEOTIDE SEQUENCE [LARGE SCALE GENOMIC DNA]</scope>
    <source>
        <strain evidence="8 9">DAH-3</strain>
    </source>
</reference>
<dbReference type="GO" id="GO:0005634">
    <property type="term" value="C:nucleus"/>
    <property type="evidence" value="ECO:0007669"/>
    <property type="project" value="UniProtKB-SubCell"/>
</dbReference>
<proteinExistence type="predicted"/>
<dbReference type="AlphaFoldDB" id="A0A1U7LVA0"/>
<keyword evidence="2" id="KW-0749">Sporulation</keyword>
<evidence type="ECO:0000259" key="7">
    <source>
        <dbReference type="PROSITE" id="PS51821"/>
    </source>
</evidence>
<evidence type="ECO:0000256" key="5">
    <source>
        <dbReference type="ARBA" id="ARBA00023242"/>
    </source>
</evidence>
<gene>
    <name evidence="8" type="ORF">NEOLI_004285</name>
</gene>
<comment type="caution">
    <text evidence="8">The sequence shown here is derived from an EMBL/GenBank/DDBJ whole genome shotgun (WGS) entry which is preliminary data.</text>
</comment>
<dbReference type="EMBL" id="LXFE01000159">
    <property type="protein sequence ID" value="OLL26600.1"/>
    <property type="molecule type" value="Genomic_DNA"/>
</dbReference>
<feature type="non-terminal residue" evidence="8">
    <location>
        <position position="1"/>
    </location>
</feature>
<dbReference type="OrthoDB" id="5599552at2759"/>
<evidence type="ECO:0000256" key="4">
    <source>
        <dbReference type="ARBA" id="ARBA00023163"/>
    </source>
</evidence>
<evidence type="ECO:0000313" key="9">
    <source>
        <dbReference type="Proteomes" id="UP000186594"/>
    </source>
</evidence>
<feature type="region of interest" description="Disordered" evidence="6">
    <location>
        <begin position="1"/>
        <end position="24"/>
    </location>
</feature>